<comment type="caution">
    <text evidence="3">The sequence shown here is derived from an EMBL/GenBank/DDBJ whole genome shotgun (WGS) entry which is preliminary data.</text>
</comment>
<evidence type="ECO:0000313" key="3">
    <source>
        <dbReference type="EMBL" id="MDR7326761.1"/>
    </source>
</evidence>
<reference evidence="3 4" key="1">
    <citation type="submission" date="2023-07" db="EMBL/GenBank/DDBJ databases">
        <title>Sequencing the genomes of 1000 actinobacteria strains.</title>
        <authorList>
            <person name="Klenk H.-P."/>
        </authorList>
    </citation>
    <scope>NUCLEOTIDE SEQUENCE [LARGE SCALE GENOMIC DNA]</scope>
    <source>
        <strain evidence="3 4">DSM 44711</strain>
    </source>
</reference>
<evidence type="ECO:0000313" key="4">
    <source>
        <dbReference type="Proteomes" id="UP001183629"/>
    </source>
</evidence>
<keyword evidence="4" id="KW-1185">Reference proteome</keyword>
<feature type="repeat" description="NHL" evidence="2">
    <location>
        <begin position="116"/>
        <end position="152"/>
    </location>
</feature>
<name>A0AAE3ZVV0_9ACTN</name>
<dbReference type="InterPro" id="IPR050952">
    <property type="entry name" value="TRIM-NHL_E3_ligases"/>
</dbReference>
<accession>A0AAE3ZVV0</accession>
<dbReference type="AlphaFoldDB" id="A0AAE3ZVV0"/>
<dbReference type="Proteomes" id="UP001183629">
    <property type="component" value="Unassembled WGS sequence"/>
</dbReference>
<dbReference type="PANTHER" id="PTHR24104">
    <property type="entry name" value="E3 UBIQUITIN-PROTEIN LIGASE NHLRC1-RELATED"/>
    <property type="match status" value="1"/>
</dbReference>
<keyword evidence="1" id="KW-0677">Repeat</keyword>
<evidence type="ECO:0000256" key="1">
    <source>
        <dbReference type="ARBA" id="ARBA00022737"/>
    </source>
</evidence>
<dbReference type="Gene3D" id="2.120.10.30">
    <property type="entry name" value="TolB, C-terminal domain"/>
    <property type="match status" value="2"/>
</dbReference>
<organism evidence="3 4">
    <name type="scientific">Catenuloplanes niger</name>
    <dbReference type="NCBI Taxonomy" id="587534"/>
    <lineage>
        <taxon>Bacteria</taxon>
        <taxon>Bacillati</taxon>
        <taxon>Actinomycetota</taxon>
        <taxon>Actinomycetes</taxon>
        <taxon>Micromonosporales</taxon>
        <taxon>Micromonosporaceae</taxon>
        <taxon>Catenuloplanes</taxon>
    </lineage>
</organism>
<dbReference type="InterPro" id="IPR011042">
    <property type="entry name" value="6-blade_b-propeller_TolB-like"/>
</dbReference>
<dbReference type="PANTHER" id="PTHR24104:SF25">
    <property type="entry name" value="PROTEIN LIN-41"/>
    <property type="match status" value="1"/>
</dbReference>
<dbReference type="EMBL" id="JAVDYC010000001">
    <property type="protein sequence ID" value="MDR7326761.1"/>
    <property type="molecule type" value="Genomic_DNA"/>
</dbReference>
<proteinExistence type="predicted"/>
<sequence length="492" mass="53302">MIRDGILELHGRDRAGDNVESTAFSCPATAATLIGDDLVVAVFPTSGLIRGYDLSGALRFEGGAPDGLEEPSGVSAAPDGTGFLVADARRHIVLHFPVPFRSRPPRRVTGRPGWAGKQDGLLNAPRFAAFTSQGTVLVTDTKNNRLLEFDGDRLHRSWGMLDSFSEPSFRLWYPNTAVMCDDGSLLVAEGRGGRLLQIAPDGGLVELHGSAEVTSTEIIQPRGGHFAAPDRIVVTDSHNCRVLALSPDGQIHQELPPPTLREQTNLDWPRFAVQTPEGTVVADGRNGRLTWLDHDGRVKQSLHDWRLTDASEPVPFVDPHHISVIKGSTDLLITDSGAGSVVRLRIDGTSSMSWHGFNDPHMALALGDEVLVCDTGAHRVVRVAVDGTITWSINAEQVSDLTGIPLRHPRAIAVLEDERMLIVDTGNHRLLLAARNGDIRSLADTTTRLAGSLYFPRFISVDSAERTALISDFDNSRLVFMDLNALLGGTDD</sequence>
<dbReference type="PROSITE" id="PS51125">
    <property type="entry name" value="NHL"/>
    <property type="match status" value="1"/>
</dbReference>
<dbReference type="SUPFAM" id="SSF101898">
    <property type="entry name" value="NHL repeat"/>
    <property type="match status" value="2"/>
</dbReference>
<evidence type="ECO:0000256" key="2">
    <source>
        <dbReference type="PROSITE-ProRule" id="PRU00504"/>
    </source>
</evidence>
<protein>
    <submittedName>
        <fullName evidence="3">Sugar lactone lactonase YvrE</fullName>
    </submittedName>
</protein>
<dbReference type="InterPro" id="IPR001258">
    <property type="entry name" value="NHL_repeat"/>
</dbReference>
<gene>
    <name evidence="3" type="ORF">J2S44_007011</name>
</gene>
<dbReference type="GO" id="GO:0008270">
    <property type="term" value="F:zinc ion binding"/>
    <property type="evidence" value="ECO:0007669"/>
    <property type="project" value="UniProtKB-KW"/>
</dbReference>
<dbReference type="RefSeq" id="WP_310423018.1">
    <property type="nucleotide sequence ID" value="NZ_JAVDYC010000001.1"/>
</dbReference>